<name>A0A518VCE0_BRELA</name>
<organism evidence="1 2">
    <name type="scientific">Brevibacillus laterosporus</name>
    <name type="common">Bacillus laterosporus</name>
    <dbReference type="NCBI Taxonomy" id="1465"/>
    <lineage>
        <taxon>Bacteria</taxon>
        <taxon>Bacillati</taxon>
        <taxon>Bacillota</taxon>
        <taxon>Bacilli</taxon>
        <taxon>Bacillales</taxon>
        <taxon>Paenibacillaceae</taxon>
        <taxon>Brevibacillus</taxon>
    </lineage>
</organism>
<keyword evidence="2" id="KW-1185">Reference proteome</keyword>
<protein>
    <submittedName>
        <fullName evidence="1">Uncharacterized protein</fullName>
    </submittedName>
</protein>
<dbReference type="Proteomes" id="UP000319432">
    <property type="component" value="Chromosome"/>
</dbReference>
<gene>
    <name evidence="1" type="ORF">EEL30_21665</name>
</gene>
<accession>A0A518VCE0</accession>
<sequence length="79" mass="8876">MNSTNSLSEATHWKATFDSNWECKETLSCVTLGKVYELKRGQKEELYVIDDKGDLSTIFLCHNGELVKIKNLYGSESGA</sequence>
<evidence type="ECO:0000313" key="2">
    <source>
        <dbReference type="Proteomes" id="UP000319432"/>
    </source>
</evidence>
<proteinExistence type="predicted"/>
<dbReference type="AlphaFoldDB" id="A0A518VCE0"/>
<reference evidence="1 2" key="1">
    <citation type="submission" date="2018-11" db="EMBL/GenBank/DDBJ databases">
        <title>Phylogenetic determinants of toxin gene distribution in genomes of Brevibacillus laterosporus.</title>
        <authorList>
            <person name="Glare T.R."/>
            <person name="Durrant A."/>
            <person name="Berry C."/>
            <person name="Palma L."/>
            <person name="Ormskirk M."/>
            <person name="Cox M.O."/>
        </authorList>
    </citation>
    <scope>NUCLEOTIDE SEQUENCE [LARGE SCALE GENOMIC DNA]</scope>
    <source>
        <strain evidence="1 2">1821L</strain>
    </source>
</reference>
<dbReference type="EMBL" id="CP033464">
    <property type="protein sequence ID" value="QDX94653.1"/>
    <property type="molecule type" value="Genomic_DNA"/>
</dbReference>
<evidence type="ECO:0000313" key="1">
    <source>
        <dbReference type="EMBL" id="QDX94653.1"/>
    </source>
</evidence>
<dbReference type="OrthoDB" id="2645006at2"/>